<comment type="caution">
    <text evidence="1">The sequence shown here is derived from an EMBL/GenBank/DDBJ whole genome shotgun (WGS) entry which is preliminary data.</text>
</comment>
<organism evidence="1 2">
    <name type="scientific">Phaseolus coccineus</name>
    <name type="common">Scarlet runner bean</name>
    <name type="synonym">Phaseolus multiflorus</name>
    <dbReference type="NCBI Taxonomy" id="3886"/>
    <lineage>
        <taxon>Eukaryota</taxon>
        <taxon>Viridiplantae</taxon>
        <taxon>Streptophyta</taxon>
        <taxon>Embryophyta</taxon>
        <taxon>Tracheophyta</taxon>
        <taxon>Spermatophyta</taxon>
        <taxon>Magnoliopsida</taxon>
        <taxon>eudicotyledons</taxon>
        <taxon>Gunneridae</taxon>
        <taxon>Pentapetalae</taxon>
        <taxon>rosids</taxon>
        <taxon>fabids</taxon>
        <taxon>Fabales</taxon>
        <taxon>Fabaceae</taxon>
        <taxon>Papilionoideae</taxon>
        <taxon>50 kb inversion clade</taxon>
        <taxon>NPAAA clade</taxon>
        <taxon>indigoferoid/millettioid clade</taxon>
        <taxon>Phaseoleae</taxon>
        <taxon>Phaseolus</taxon>
    </lineage>
</organism>
<keyword evidence="2" id="KW-1185">Reference proteome</keyword>
<evidence type="ECO:0000313" key="1">
    <source>
        <dbReference type="EMBL" id="KAK7346908.1"/>
    </source>
</evidence>
<evidence type="ECO:0000313" key="2">
    <source>
        <dbReference type="Proteomes" id="UP001374584"/>
    </source>
</evidence>
<dbReference type="AlphaFoldDB" id="A0AAN9QXQ6"/>
<dbReference type="Proteomes" id="UP001374584">
    <property type="component" value="Unassembled WGS sequence"/>
</dbReference>
<reference evidence="1 2" key="1">
    <citation type="submission" date="2024-01" db="EMBL/GenBank/DDBJ databases">
        <title>The genomes of 5 underutilized Papilionoideae crops provide insights into root nodulation and disease resistanc.</title>
        <authorList>
            <person name="Jiang F."/>
        </authorList>
    </citation>
    <scope>NUCLEOTIDE SEQUENCE [LARGE SCALE GENOMIC DNA]</scope>
    <source>
        <strain evidence="1">JINMINGXINNONG_FW02</strain>
        <tissue evidence="1">Leaves</tissue>
    </source>
</reference>
<protein>
    <submittedName>
        <fullName evidence="1">Uncharacterized protein</fullName>
    </submittedName>
</protein>
<accession>A0AAN9QXQ6</accession>
<sequence length="84" mass="9793">MLMREVMCESEYPFGIVHVVRLLLKEKGRFVILHFDVLDSNMPRVGTLTLFYWVPSIFLIEGSGNQMAPIKFQYWAFSELHVLG</sequence>
<name>A0AAN9QXQ6_PHACN</name>
<dbReference type="EMBL" id="JAYMYR010000008">
    <property type="protein sequence ID" value="KAK7346908.1"/>
    <property type="molecule type" value="Genomic_DNA"/>
</dbReference>
<proteinExistence type="predicted"/>
<gene>
    <name evidence="1" type="ORF">VNO80_21432</name>
</gene>